<dbReference type="InterPro" id="IPR003599">
    <property type="entry name" value="Ig_sub"/>
</dbReference>
<dbReference type="PROSITE" id="PS50835">
    <property type="entry name" value="IG_LIKE"/>
    <property type="match status" value="1"/>
</dbReference>
<dbReference type="SMART" id="SM00409">
    <property type="entry name" value="IG"/>
    <property type="match status" value="1"/>
</dbReference>
<accession>A0AAN9H8G9</accession>
<evidence type="ECO:0000313" key="4">
    <source>
        <dbReference type="EMBL" id="KAK7158047.1"/>
    </source>
</evidence>
<dbReference type="InterPro" id="IPR013783">
    <property type="entry name" value="Ig-like_fold"/>
</dbReference>
<feature type="chain" id="PRO_5042963496" description="Ig-like domain-containing protein" evidence="2">
    <location>
        <begin position="31"/>
        <end position="220"/>
    </location>
</feature>
<name>A0AAN9H8G9_9TELE</name>
<keyword evidence="1" id="KW-0472">Membrane</keyword>
<dbReference type="SUPFAM" id="SSF48726">
    <property type="entry name" value="Immunoglobulin"/>
    <property type="match status" value="1"/>
</dbReference>
<keyword evidence="1" id="KW-0812">Transmembrane</keyword>
<dbReference type="Gene3D" id="2.60.40.10">
    <property type="entry name" value="Immunoglobulins"/>
    <property type="match status" value="1"/>
</dbReference>
<evidence type="ECO:0000259" key="3">
    <source>
        <dbReference type="PROSITE" id="PS50835"/>
    </source>
</evidence>
<keyword evidence="5" id="KW-1185">Reference proteome</keyword>
<dbReference type="AlphaFoldDB" id="A0AAN9H8G9"/>
<dbReference type="EMBL" id="JAYKXH010000009">
    <property type="protein sequence ID" value="KAK7158047.1"/>
    <property type="molecule type" value="Genomic_DNA"/>
</dbReference>
<dbReference type="InterPro" id="IPR036179">
    <property type="entry name" value="Ig-like_dom_sf"/>
</dbReference>
<dbReference type="PANTHER" id="PTHR15193">
    <property type="entry name" value="CD83 ANTIGEN"/>
    <property type="match status" value="1"/>
</dbReference>
<feature type="signal peptide" evidence="2">
    <location>
        <begin position="1"/>
        <end position="30"/>
    </location>
</feature>
<evidence type="ECO:0000313" key="5">
    <source>
        <dbReference type="Proteomes" id="UP001364617"/>
    </source>
</evidence>
<keyword evidence="1" id="KW-1133">Transmembrane helix</keyword>
<dbReference type="InterPro" id="IPR013106">
    <property type="entry name" value="Ig_V-set"/>
</dbReference>
<dbReference type="Proteomes" id="UP001364617">
    <property type="component" value="Unassembled WGS sequence"/>
</dbReference>
<evidence type="ECO:0000256" key="2">
    <source>
        <dbReference type="SAM" id="SignalP"/>
    </source>
</evidence>
<evidence type="ECO:0000256" key="1">
    <source>
        <dbReference type="SAM" id="Phobius"/>
    </source>
</evidence>
<feature type="domain" description="Ig-like" evidence="3">
    <location>
        <begin position="40"/>
        <end position="136"/>
    </location>
</feature>
<gene>
    <name evidence="4" type="ORF">R3I93_009293</name>
</gene>
<comment type="caution">
    <text evidence="4">The sequence shown here is derived from an EMBL/GenBank/DDBJ whole genome shotgun (WGS) entry which is preliminary data.</text>
</comment>
<dbReference type="Pfam" id="PF07686">
    <property type="entry name" value="V-set"/>
    <property type="match status" value="1"/>
</dbReference>
<proteinExistence type="predicted"/>
<organism evidence="4 5">
    <name type="scientific">Phoxinus phoxinus</name>
    <name type="common">Eurasian minnow</name>
    <dbReference type="NCBI Taxonomy" id="58324"/>
    <lineage>
        <taxon>Eukaryota</taxon>
        <taxon>Metazoa</taxon>
        <taxon>Chordata</taxon>
        <taxon>Craniata</taxon>
        <taxon>Vertebrata</taxon>
        <taxon>Euteleostomi</taxon>
        <taxon>Actinopterygii</taxon>
        <taxon>Neopterygii</taxon>
        <taxon>Teleostei</taxon>
        <taxon>Ostariophysi</taxon>
        <taxon>Cypriniformes</taxon>
        <taxon>Leuciscidae</taxon>
        <taxon>Phoxininae</taxon>
        <taxon>Phoxinus</taxon>
    </lineage>
</organism>
<dbReference type="InterPro" id="IPR007110">
    <property type="entry name" value="Ig-like_dom"/>
</dbReference>
<feature type="transmembrane region" description="Helical" evidence="1">
    <location>
        <begin position="156"/>
        <end position="179"/>
    </location>
</feature>
<protein>
    <recommendedName>
        <fullName evidence="3">Ig-like domain-containing protein</fullName>
    </recommendedName>
</protein>
<dbReference type="PANTHER" id="PTHR15193:SF1">
    <property type="entry name" value="CD83 ANTIGEN"/>
    <property type="match status" value="1"/>
</dbReference>
<keyword evidence="2" id="KW-0732">Signal</keyword>
<reference evidence="4 5" key="1">
    <citation type="submission" date="2024-02" db="EMBL/GenBank/DDBJ databases">
        <title>Chromosome-level genome assembly of the Eurasian Minnow (Phoxinus phoxinus).</title>
        <authorList>
            <person name="Oriowo T.O."/>
            <person name="Martin S."/>
            <person name="Stange M."/>
            <person name="Chrysostomakis Y."/>
            <person name="Brown T."/>
            <person name="Winkler S."/>
            <person name="Kukowka S."/>
            <person name="Myers E.W."/>
            <person name="Bohne A."/>
        </authorList>
    </citation>
    <scope>NUCLEOTIDE SEQUENCE [LARGE SCALE GENOMIC DNA]</scope>
    <source>
        <strain evidence="4">ZFMK-TIS-60720</strain>
        <tissue evidence="4">Whole Organism</tissue>
    </source>
</reference>
<sequence length="220" mass="24681">MSTTTTKIARTMHYFSEFIVCLVTLAVAEGVRTEIRAVTGEDVELPCDAKSKADVQYRLVTWYKVVEGPPRMITGLVRLTENNGKVEKYNGVEREFKLLERTQSLLLSNVTAQDSGIYNCFLSAPLGHKNQEGEIILKVDEHLTVEQTEFNKGDTIYVVVAVTVLGVALLMLCFSYVCLRNVFQSNKKLSKDSLLKMPHQGKNFIVTKHLDCKTLAEVCV</sequence>